<comment type="subcellular location">
    <subcellularLocation>
        <location evidence="1">Membrane</location>
        <topology evidence="1">Multi-pass membrane protein</topology>
    </subcellularLocation>
</comment>
<dbReference type="Gene3D" id="3.30.750.24">
    <property type="entry name" value="STAS domain"/>
    <property type="match status" value="1"/>
</dbReference>
<evidence type="ECO:0000259" key="7">
    <source>
        <dbReference type="PROSITE" id="PS50801"/>
    </source>
</evidence>
<organism evidence="8 9">
    <name type="scientific">Candidatus Desulfovibrio intestinipullorum</name>
    <dbReference type="NCBI Taxonomy" id="2838536"/>
    <lineage>
        <taxon>Bacteria</taxon>
        <taxon>Pseudomonadati</taxon>
        <taxon>Thermodesulfobacteriota</taxon>
        <taxon>Desulfovibrionia</taxon>
        <taxon>Desulfovibrionales</taxon>
        <taxon>Desulfovibrionaceae</taxon>
        <taxon>Desulfovibrio</taxon>
    </lineage>
</organism>
<feature type="transmembrane region" description="Helical" evidence="6">
    <location>
        <begin position="336"/>
        <end position="357"/>
    </location>
</feature>
<dbReference type="Pfam" id="PF01740">
    <property type="entry name" value="STAS"/>
    <property type="match status" value="1"/>
</dbReference>
<dbReference type="InterPro" id="IPR036513">
    <property type="entry name" value="STAS_dom_sf"/>
</dbReference>
<dbReference type="PANTHER" id="PTHR11814">
    <property type="entry name" value="SULFATE TRANSPORTER"/>
    <property type="match status" value="1"/>
</dbReference>
<dbReference type="EMBL" id="DXHV01000075">
    <property type="protein sequence ID" value="HIW01228.1"/>
    <property type="molecule type" value="Genomic_DNA"/>
</dbReference>
<feature type="region of interest" description="Disordered" evidence="5">
    <location>
        <begin position="575"/>
        <end position="598"/>
    </location>
</feature>
<gene>
    <name evidence="8" type="ORF">H9894_08580</name>
</gene>
<dbReference type="GO" id="GO:0016020">
    <property type="term" value="C:membrane"/>
    <property type="evidence" value="ECO:0007669"/>
    <property type="project" value="UniProtKB-SubCell"/>
</dbReference>
<dbReference type="Pfam" id="PF00916">
    <property type="entry name" value="Sulfate_transp"/>
    <property type="match status" value="1"/>
</dbReference>
<dbReference type="SUPFAM" id="SSF52091">
    <property type="entry name" value="SpoIIaa-like"/>
    <property type="match status" value="1"/>
</dbReference>
<reference evidence="8" key="1">
    <citation type="journal article" date="2021" name="PeerJ">
        <title>Extensive microbial diversity within the chicken gut microbiome revealed by metagenomics and culture.</title>
        <authorList>
            <person name="Gilroy R."/>
            <person name="Ravi A."/>
            <person name="Getino M."/>
            <person name="Pursley I."/>
            <person name="Horton D.L."/>
            <person name="Alikhan N.F."/>
            <person name="Baker D."/>
            <person name="Gharbi K."/>
            <person name="Hall N."/>
            <person name="Watson M."/>
            <person name="Adriaenssens E.M."/>
            <person name="Foster-Nyarko E."/>
            <person name="Jarju S."/>
            <person name="Secka A."/>
            <person name="Antonio M."/>
            <person name="Oren A."/>
            <person name="Chaudhuri R.R."/>
            <person name="La Ragione R."/>
            <person name="Hildebrand F."/>
            <person name="Pallen M.J."/>
        </authorList>
    </citation>
    <scope>NUCLEOTIDE SEQUENCE</scope>
    <source>
        <strain evidence="8">ChiHecec2B26-446</strain>
    </source>
</reference>
<dbReference type="InterPro" id="IPR002645">
    <property type="entry name" value="STAS_dom"/>
</dbReference>
<keyword evidence="3 6" id="KW-1133">Transmembrane helix</keyword>
<dbReference type="CDD" id="cd07042">
    <property type="entry name" value="STAS_SulP_like_sulfate_transporter"/>
    <property type="match status" value="1"/>
</dbReference>
<dbReference type="InterPro" id="IPR011547">
    <property type="entry name" value="SLC26A/SulP_dom"/>
</dbReference>
<proteinExistence type="predicted"/>
<reference evidence="8" key="2">
    <citation type="submission" date="2021-04" db="EMBL/GenBank/DDBJ databases">
        <authorList>
            <person name="Gilroy R."/>
        </authorList>
    </citation>
    <scope>NUCLEOTIDE SEQUENCE</scope>
    <source>
        <strain evidence="8">ChiHecec2B26-446</strain>
    </source>
</reference>
<dbReference type="PROSITE" id="PS50801">
    <property type="entry name" value="STAS"/>
    <property type="match status" value="1"/>
</dbReference>
<evidence type="ECO:0000256" key="6">
    <source>
        <dbReference type="SAM" id="Phobius"/>
    </source>
</evidence>
<dbReference type="GO" id="GO:0055085">
    <property type="term" value="P:transmembrane transport"/>
    <property type="evidence" value="ECO:0007669"/>
    <property type="project" value="InterPro"/>
</dbReference>
<feature type="domain" description="STAS" evidence="7">
    <location>
        <begin position="450"/>
        <end position="553"/>
    </location>
</feature>
<evidence type="ECO:0000256" key="4">
    <source>
        <dbReference type="ARBA" id="ARBA00023136"/>
    </source>
</evidence>
<protein>
    <submittedName>
        <fullName evidence="8">SulP family inorganic anion transporter</fullName>
    </submittedName>
</protein>
<evidence type="ECO:0000313" key="9">
    <source>
        <dbReference type="Proteomes" id="UP000886752"/>
    </source>
</evidence>
<evidence type="ECO:0000256" key="2">
    <source>
        <dbReference type="ARBA" id="ARBA00022692"/>
    </source>
</evidence>
<feature type="transmembrane region" description="Helical" evidence="6">
    <location>
        <begin position="259"/>
        <end position="282"/>
    </location>
</feature>
<keyword evidence="2 6" id="KW-0812">Transmembrane</keyword>
<keyword evidence="4 6" id="KW-0472">Membrane</keyword>
<feature type="transmembrane region" description="Helical" evidence="6">
    <location>
        <begin position="21"/>
        <end position="46"/>
    </location>
</feature>
<feature type="transmembrane region" description="Helical" evidence="6">
    <location>
        <begin position="190"/>
        <end position="209"/>
    </location>
</feature>
<feature type="transmembrane region" description="Helical" evidence="6">
    <location>
        <begin position="140"/>
        <end position="158"/>
    </location>
</feature>
<feature type="transmembrane region" description="Helical" evidence="6">
    <location>
        <begin position="52"/>
        <end position="68"/>
    </location>
</feature>
<comment type="caution">
    <text evidence="8">The sequence shown here is derived from an EMBL/GenBank/DDBJ whole genome shotgun (WGS) entry which is preliminary data.</text>
</comment>
<sequence>MRLTTFLPFLGDLKNYTAKDLRADLVGALTVTPMAIPQAMAYALIAGVHPQYGIYTAIFPVIAAALWGSSRYLIAGPTNAISMVLFSSLATVSIGGVVASTMPEEVRMPYIFMIALLAGLIQIVMGLARLGELTNFISHSVMAAFVAGAALLIAAGQLNTVLGLSLPRAEGGFFPQIATTLASLDQTNPWSLGIAAGTVLLTILFRRISRRFPATLAALVVASCLSALLGAAAHGVKMVGPIPSVLPPLSLPQALDPEVWRALFFPALAVALLGTVESLTIAKQMASINRDAFDGSRELIGQGLGNIVAGLTSGLPGCGSFTRSALMFSSGGRTRFGAVFTGLLALPMLFLMAPLVSWLPMPALSGVLLLACVQMINVESLRLSFETTRSDRIVLLITLASTLIFDLERALFIGVILSLLLYIQRSSHPIVRKLSHNSPLLRDVPDRPRGLVVYSIEGSLFFGAIHELERKLTKLEKKEVRLIVLHITRVFWIDASGAHALMLFLERCYARSVPVILVVSNREVRETLRRAGMLKDLSEGFITNRLKDGINLGIDLLSRISCYQEEEADGVGTSCQIANHRPAPPSSAQDRAATGQKA</sequence>
<dbReference type="AlphaFoldDB" id="A0A9D1PZ67"/>
<accession>A0A9D1PZ67</accession>
<evidence type="ECO:0000256" key="5">
    <source>
        <dbReference type="SAM" id="MobiDB-lite"/>
    </source>
</evidence>
<dbReference type="Proteomes" id="UP000886752">
    <property type="component" value="Unassembled WGS sequence"/>
</dbReference>
<name>A0A9D1PZ67_9BACT</name>
<feature type="transmembrane region" description="Helical" evidence="6">
    <location>
        <begin position="80"/>
        <end position="102"/>
    </location>
</feature>
<evidence type="ECO:0000313" key="8">
    <source>
        <dbReference type="EMBL" id="HIW01228.1"/>
    </source>
</evidence>
<dbReference type="InterPro" id="IPR001902">
    <property type="entry name" value="SLC26A/SulP_fam"/>
</dbReference>
<feature type="transmembrane region" description="Helical" evidence="6">
    <location>
        <begin position="216"/>
        <end position="239"/>
    </location>
</feature>
<feature type="transmembrane region" description="Helical" evidence="6">
    <location>
        <begin position="108"/>
        <end position="128"/>
    </location>
</feature>
<evidence type="ECO:0000256" key="3">
    <source>
        <dbReference type="ARBA" id="ARBA00022989"/>
    </source>
</evidence>
<evidence type="ECO:0000256" key="1">
    <source>
        <dbReference type="ARBA" id="ARBA00004141"/>
    </source>
</evidence>